<accession>A0A0A8J9U7</accession>
<sequence length="283" mass="33213">MIMKTCVCIILYNKLPSESVTLNCLLDIQYIDDSKVDIFIFNNGPYSVANDKVLNNDILHLVEHLNNRPLSHIYNDFLLKNAEYDRYIILDDDTPIDDEFFHGINKYYVSKIDLQVPVIFDSKGEQRYYPLMNKKIYQGSTSEVIYNNQDFLTIGSGLVVYKSLLDKFNVIGENLFDNRFAFYGVDFSLFRRIKWLEKKNIQVNIQIPASLKHSLSRVENNFSSWRHLERIHDYALSARYYSGNKLKTFCGVILFLSKECVHLRLKNILVFFKTFINGKHPRC</sequence>
<dbReference type="SUPFAM" id="SSF53448">
    <property type="entry name" value="Nucleotide-diphospho-sugar transferases"/>
    <property type="match status" value="1"/>
</dbReference>
<name>A0A0A8J9U7_KLEPN</name>
<organism evidence="1">
    <name type="scientific">Klebsiella pneumoniae</name>
    <dbReference type="NCBI Taxonomy" id="573"/>
    <lineage>
        <taxon>Bacteria</taxon>
        <taxon>Pseudomonadati</taxon>
        <taxon>Pseudomonadota</taxon>
        <taxon>Gammaproteobacteria</taxon>
        <taxon>Enterobacterales</taxon>
        <taxon>Enterobacteriaceae</taxon>
        <taxon>Klebsiella/Raoultella group</taxon>
        <taxon>Klebsiella</taxon>
        <taxon>Klebsiella pneumoniae complex</taxon>
    </lineage>
</organism>
<reference evidence="1" key="1">
    <citation type="submission" date="2013-12" db="EMBL/GenBank/DDBJ databases">
        <authorList>
            <person name="Pan Y."/>
        </authorList>
    </citation>
    <scope>NUCLEOTIDE SEQUENCE</scope>
    <source>
        <strain evidence="1">N386</strain>
    </source>
</reference>
<evidence type="ECO:0000313" key="1">
    <source>
        <dbReference type="EMBL" id="BAQ02775.1"/>
    </source>
</evidence>
<keyword evidence="1" id="KW-0808">Transferase</keyword>
<dbReference type="EMBL" id="AB897512">
    <property type="protein sequence ID" value="BAQ02775.1"/>
    <property type="molecule type" value="Genomic_DNA"/>
</dbReference>
<dbReference type="AlphaFoldDB" id="A0A0A8J9U7"/>
<protein>
    <submittedName>
        <fullName evidence="1">Glycosyl transferase</fullName>
    </submittedName>
</protein>
<reference evidence="1" key="2">
    <citation type="journal article" date="2014" name="Antimicrob. Agents Chemother.">
        <title>Identification of capsular types in carbapenem-resistant Klebsiella pneumoniae strains by wzc sequencing and implications in capsule depolymerase treatment.</title>
        <authorList>
            <person name="Pan Y.-J."/>
            <person name="Lin T.-L."/>
            <person name="Lin Y.-T."/>
            <person name="Su P.-A."/>
            <person name="Chen C.-T."/>
            <person name="Hsieh P.-F."/>
            <person name="Hsu C.-R."/>
            <person name="Chen C.-C."/>
            <person name="Hsieh Y.-C."/>
            <person name="Wang J.-T."/>
        </authorList>
    </citation>
    <scope>NUCLEOTIDE SEQUENCE</scope>
    <source>
        <strain evidence="1">N386</strain>
    </source>
</reference>
<proteinExistence type="predicted"/>
<dbReference type="InterPro" id="IPR029044">
    <property type="entry name" value="Nucleotide-diphossugar_trans"/>
</dbReference>
<dbReference type="GO" id="GO:0016740">
    <property type="term" value="F:transferase activity"/>
    <property type="evidence" value="ECO:0007669"/>
    <property type="project" value="UniProtKB-KW"/>
</dbReference>